<feature type="region of interest" description="Disordered" evidence="1">
    <location>
        <begin position="841"/>
        <end position="949"/>
    </location>
</feature>
<feature type="compositionally biased region" description="Basic and acidic residues" evidence="1">
    <location>
        <begin position="876"/>
        <end position="886"/>
    </location>
</feature>
<protein>
    <recommendedName>
        <fullName evidence="2">HTH OST-type domain-containing protein</fullName>
    </recommendedName>
</protein>
<comment type="caution">
    <text evidence="3">The sequence shown here is derived from an EMBL/GenBank/DDBJ whole genome shotgun (WGS) entry which is preliminary data.</text>
</comment>
<dbReference type="Pfam" id="PF12872">
    <property type="entry name" value="OST-HTH"/>
    <property type="match status" value="2"/>
</dbReference>
<reference evidence="3" key="1">
    <citation type="submission" date="2023-12" db="EMBL/GenBank/DDBJ databases">
        <title>Genome assembly of Anisodus tanguticus.</title>
        <authorList>
            <person name="Wang Y.-J."/>
        </authorList>
    </citation>
    <scope>NUCLEOTIDE SEQUENCE</scope>
    <source>
        <strain evidence="3">KB-2021</strain>
        <tissue evidence="3">Leaf</tissue>
    </source>
</reference>
<dbReference type="PANTHER" id="PTHR14379">
    <property type="entry name" value="LIMKAIN B LKAP"/>
    <property type="match status" value="1"/>
</dbReference>
<dbReference type="InterPro" id="IPR021139">
    <property type="entry name" value="NYN"/>
</dbReference>
<organism evidence="3 4">
    <name type="scientific">Anisodus tanguticus</name>
    <dbReference type="NCBI Taxonomy" id="243964"/>
    <lineage>
        <taxon>Eukaryota</taxon>
        <taxon>Viridiplantae</taxon>
        <taxon>Streptophyta</taxon>
        <taxon>Embryophyta</taxon>
        <taxon>Tracheophyta</taxon>
        <taxon>Spermatophyta</taxon>
        <taxon>Magnoliopsida</taxon>
        <taxon>eudicotyledons</taxon>
        <taxon>Gunneridae</taxon>
        <taxon>Pentapetalae</taxon>
        <taxon>asterids</taxon>
        <taxon>lamiids</taxon>
        <taxon>Solanales</taxon>
        <taxon>Solanaceae</taxon>
        <taxon>Solanoideae</taxon>
        <taxon>Hyoscyameae</taxon>
        <taxon>Anisodus</taxon>
    </lineage>
</organism>
<feature type="compositionally biased region" description="Polar residues" evidence="1">
    <location>
        <begin position="858"/>
        <end position="873"/>
    </location>
</feature>
<dbReference type="CDD" id="cd10910">
    <property type="entry name" value="PIN_limkain_b1_N_like"/>
    <property type="match status" value="1"/>
</dbReference>
<dbReference type="InterPro" id="IPR025605">
    <property type="entry name" value="OST-HTH/LOTUS_dom"/>
</dbReference>
<keyword evidence="4" id="KW-1185">Reference proteome</keyword>
<accession>A0AAE1VNY1</accession>
<dbReference type="InterPro" id="IPR041966">
    <property type="entry name" value="LOTUS-like"/>
</dbReference>
<evidence type="ECO:0000313" key="4">
    <source>
        <dbReference type="Proteomes" id="UP001291623"/>
    </source>
</evidence>
<proteinExistence type="predicted"/>
<feature type="region of interest" description="Disordered" evidence="1">
    <location>
        <begin position="715"/>
        <end position="763"/>
    </location>
</feature>
<dbReference type="PROSITE" id="PS51644">
    <property type="entry name" value="HTH_OST"/>
    <property type="match status" value="2"/>
</dbReference>
<evidence type="ECO:0000259" key="2">
    <source>
        <dbReference type="PROSITE" id="PS51644"/>
    </source>
</evidence>
<dbReference type="AlphaFoldDB" id="A0AAE1VNY1"/>
<feature type="domain" description="HTH OST-type" evidence="2">
    <location>
        <begin position="772"/>
        <end position="846"/>
    </location>
</feature>
<dbReference type="GO" id="GO:0004540">
    <property type="term" value="F:RNA nuclease activity"/>
    <property type="evidence" value="ECO:0007669"/>
    <property type="project" value="InterPro"/>
</dbReference>
<feature type="region of interest" description="Disordered" evidence="1">
    <location>
        <begin position="383"/>
        <end position="407"/>
    </location>
</feature>
<dbReference type="PANTHER" id="PTHR14379:SF6">
    <property type="entry name" value="EMB|CAB71880.1"/>
    <property type="match status" value="1"/>
</dbReference>
<dbReference type="Proteomes" id="UP001291623">
    <property type="component" value="Unassembled WGS sequence"/>
</dbReference>
<feature type="compositionally biased region" description="Low complexity" evidence="1">
    <location>
        <begin position="715"/>
        <end position="724"/>
    </location>
</feature>
<feature type="domain" description="HTH OST-type" evidence="2">
    <location>
        <begin position="262"/>
        <end position="334"/>
    </location>
</feature>
<feature type="compositionally biased region" description="Basic and acidic residues" evidence="1">
    <location>
        <begin position="502"/>
        <end position="512"/>
    </location>
</feature>
<gene>
    <name evidence="3" type="ORF">RND71_014745</name>
</gene>
<dbReference type="InterPro" id="IPR024768">
    <property type="entry name" value="Marf1"/>
</dbReference>
<dbReference type="GO" id="GO:0005777">
    <property type="term" value="C:peroxisome"/>
    <property type="evidence" value="ECO:0007669"/>
    <property type="project" value="InterPro"/>
</dbReference>
<feature type="region of interest" description="Disordered" evidence="1">
    <location>
        <begin position="986"/>
        <end position="1012"/>
    </location>
</feature>
<dbReference type="EMBL" id="JAVYJV010000007">
    <property type="protein sequence ID" value="KAK4366865.1"/>
    <property type="molecule type" value="Genomic_DNA"/>
</dbReference>
<dbReference type="GO" id="GO:0010468">
    <property type="term" value="P:regulation of gene expression"/>
    <property type="evidence" value="ECO:0007669"/>
    <property type="project" value="InterPro"/>
</dbReference>
<dbReference type="Pfam" id="PF01936">
    <property type="entry name" value="NYN"/>
    <property type="match status" value="1"/>
</dbReference>
<feature type="compositionally biased region" description="Basic and acidic residues" evidence="1">
    <location>
        <begin position="466"/>
        <end position="480"/>
    </location>
</feature>
<feature type="compositionally biased region" description="Polar residues" evidence="1">
    <location>
        <begin position="725"/>
        <end position="739"/>
    </location>
</feature>
<dbReference type="Gene3D" id="3.40.50.1010">
    <property type="entry name" value="5'-nuclease"/>
    <property type="match status" value="1"/>
</dbReference>
<dbReference type="CDD" id="cd08824">
    <property type="entry name" value="LOTUS"/>
    <property type="match status" value="2"/>
</dbReference>
<sequence length="1041" mass="115594">MKPLFPRPIYTISLFTNTLTTTNSRTCFQIAHLSTNFQNQPQSSYPYRRHEEESRNVKVSVWWDFENCSPPAGVNVFKIAQCITAAIRTNGIKGPVHITAFGDVLQLSRMNQEALSSTGINLAHIPHGGKNSADRSLLVDLMYWVSQNPPPAHLFLISGDRDFSGILHRLRMNNYNILLASPESAPSVLCSAASIMWQWNALLKGENLIGKHFNQPPDGPYGSWYGHYKAPLDDPFAVTEQPIKLRTEKVSEAVADPKCRPIPRSIVRHIRSILNSYPKGVSITDLRAELARSNLSIDKDFYGYKKFSCFLLAMPDILKLHFEGDGKYLVRSVNPKVPEQSDHSGISAELETNGEAEFASTPILNGETGSCMDWKYEKPLLPQSSEQKVKTSLRKLQGPPRVQEASTEIHRPPAENMVAKTSEGQLETAEQHGSAPEMGFLKKLWNRWFGNKETASGEMISNIKSKTAEKDVESESHSEQSEGSSSFASGNNAGFKDLPPMHSEDTMEKHSQESNLFNQIKNWCRSWRSSKLSDETGLESHEESKKTELCLGGEELFSKESFWRELGSFLISSHGSVLVLQSRTSCGHRKWRGLRGRGNAIWPLVMKEVDGKGKGSQRLRGMEKAIVAIGVKGRGKAVVAAAIKRRDKQNALLPEAQMAQNLQQEGPFLNSLSEGDALRLVDLLISDKKWVGECISRTFPYKLFYLAIKASTKSNSSSTNELSSVFKNTRDTSNLQGSQKLDGEKRHQNPPHAGVSRPGVHGRWLGKSRNEVLIDCQKLVDDIVKQHPEGFNMKSFRSLFLERYGYLLEVNKLGYAKLSNLLQIMPGIKIESNYIVPSDKVPKSPGLKTYKPSDQESDVSGTEANLDSESSSFPGKDNEFDSRWEELGPVSKAGPSKNGIKLGSDGEAKDESSELTHGNYEAPLDCDLYDSDEDTSSSTKLDNGKSKVEEDSSLLQILDSWYSKKDGSENVDGMVESSTYGSKLDTSVSVGKMENSPTGRRQKTYSFVTDQPGDTNDKLIDGILGSLKKSGKRSTETRVKV</sequence>
<feature type="region of interest" description="Disordered" evidence="1">
    <location>
        <begin position="460"/>
        <end position="512"/>
    </location>
</feature>
<evidence type="ECO:0000313" key="3">
    <source>
        <dbReference type="EMBL" id="KAK4366865.1"/>
    </source>
</evidence>
<name>A0AAE1VNY1_9SOLA</name>
<evidence type="ECO:0000256" key="1">
    <source>
        <dbReference type="SAM" id="MobiDB-lite"/>
    </source>
</evidence>
<dbReference type="Gene3D" id="3.30.420.610">
    <property type="entry name" value="LOTUS domain-like"/>
    <property type="match status" value="2"/>
</dbReference>
<feature type="compositionally biased region" description="Basic and acidic residues" evidence="1">
    <location>
        <begin position="904"/>
        <end position="914"/>
    </location>
</feature>